<comment type="catalytic activity">
    <reaction evidence="1 4">
        <text>chorismate = isochorismate</text>
        <dbReference type="Rhea" id="RHEA:18985"/>
        <dbReference type="ChEBI" id="CHEBI:29748"/>
        <dbReference type="ChEBI" id="CHEBI:29780"/>
        <dbReference type="EC" id="5.4.4.2"/>
    </reaction>
</comment>
<dbReference type="STRING" id="195064.SAMN05421721_11833"/>
<comment type="cofactor">
    <cofactor evidence="4">
        <name>Mg(2+)</name>
        <dbReference type="ChEBI" id="CHEBI:18420"/>
    </cofactor>
</comment>
<comment type="similarity">
    <text evidence="2 4">Belongs to the isochorismate synthase family.</text>
</comment>
<reference evidence="6 7" key="1">
    <citation type="submission" date="2016-10" db="EMBL/GenBank/DDBJ databases">
        <authorList>
            <person name="de Groot N.N."/>
        </authorList>
    </citation>
    <scope>NUCLEOTIDE SEQUENCE [LARGE SCALE GENOMIC DNA]</scope>
    <source>
        <strain evidence="6 7">DSM 4180</strain>
    </source>
</reference>
<comment type="pathway">
    <text evidence="4">Quinol/quinone metabolism; menaquinone biosynthesis.</text>
</comment>
<evidence type="ECO:0000313" key="7">
    <source>
        <dbReference type="Proteomes" id="UP000199556"/>
    </source>
</evidence>
<organism evidence="6 7">
    <name type="scientific">Ectothiorhodospira mobilis</name>
    <dbReference type="NCBI Taxonomy" id="195064"/>
    <lineage>
        <taxon>Bacteria</taxon>
        <taxon>Pseudomonadati</taxon>
        <taxon>Pseudomonadota</taxon>
        <taxon>Gammaproteobacteria</taxon>
        <taxon>Chromatiales</taxon>
        <taxon>Ectothiorhodospiraceae</taxon>
        <taxon>Ectothiorhodospira</taxon>
    </lineage>
</organism>
<dbReference type="SUPFAM" id="SSF56322">
    <property type="entry name" value="ADC synthase"/>
    <property type="match status" value="1"/>
</dbReference>
<dbReference type="UniPathway" id="UPA01057">
    <property type="reaction ID" value="UER00163"/>
</dbReference>
<keyword evidence="3 4" id="KW-0413">Isomerase</keyword>
<dbReference type="InterPro" id="IPR034681">
    <property type="entry name" value="MenF"/>
</dbReference>
<feature type="active site" description="Proton donor" evidence="4">
    <location>
        <position position="270"/>
    </location>
</feature>
<dbReference type="Pfam" id="PF00425">
    <property type="entry name" value="Chorismate_bind"/>
    <property type="match status" value="1"/>
</dbReference>
<gene>
    <name evidence="4" type="primary">menF</name>
    <name evidence="6" type="ORF">SAMN05421721_11833</name>
</gene>
<dbReference type="InterPro" id="IPR004561">
    <property type="entry name" value="IsoChor_synthase"/>
</dbReference>
<evidence type="ECO:0000256" key="1">
    <source>
        <dbReference type="ARBA" id="ARBA00000799"/>
    </source>
</evidence>
<name>A0A1I4SLG8_ECTMO</name>
<keyword evidence="4" id="KW-0479">Metal-binding</keyword>
<dbReference type="Gene3D" id="3.60.120.10">
    <property type="entry name" value="Anthranilate synthase"/>
    <property type="match status" value="1"/>
</dbReference>
<dbReference type="InterPro" id="IPR005801">
    <property type="entry name" value="ADC_synthase"/>
</dbReference>
<comment type="pathway">
    <text evidence="4">Quinol/quinone metabolism; 1,4-dihydroxy-2-naphthoate biosynthesis; 1,4-dihydroxy-2-naphthoate from chorismate: step 1/7.</text>
</comment>
<dbReference type="RefSeq" id="WP_244887982.1">
    <property type="nucleotide sequence ID" value="NZ_FOUO01000018.1"/>
</dbReference>
<dbReference type="Proteomes" id="UP000199556">
    <property type="component" value="Unassembled WGS sequence"/>
</dbReference>
<evidence type="ECO:0000256" key="2">
    <source>
        <dbReference type="ARBA" id="ARBA00005297"/>
    </source>
</evidence>
<dbReference type="GO" id="GO:0000287">
    <property type="term" value="F:magnesium ion binding"/>
    <property type="evidence" value="ECO:0007669"/>
    <property type="project" value="UniProtKB-UniRule"/>
</dbReference>
<comment type="function">
    <text evidence="4">Catalyzes the conversion of chorismate to isochorismate.</text>
</comment>
<dbReference type="AlphaFoldDB" id="A0A1I4SLG8"/>
<sequence length="462" mass="52069">MDSGRPPVTSRDTPAQGTAHDRAVADLLGRIKNWQFRDGTLLRASVPLPPVDPLLWLQAHEQPPRCYWRNRDHTLTLAGLGSACTLEARSEAHYAAVLHRINTLIGDEDAFFVGGVSFDGRPGREAWARFPAALFVLPAIELRQDEAGCRLAVNLWAESQQAFMREKTRLITALCQLRFDADPPWEPPVRISRREDHMDFPACAEHIGAILERIAGGSLRKAVLARRVQLHLDTPLPVFTTLRRLRAGSTDSFCFALERDGQFYMGCSPERLFSRIDRHVCTESLAGTVRRGETPEEDRRLERLLLDDPKLVHEHELVTRYVHDQIAPWVTRAETPEHAGVVKLDRIQHRYLPLCGTLRPGVMDEQLLRTLHPTPAVCGFPRREARELILEREPVPRGWYSGTVGVVSPRHSEFAVAIRSALVEGNRMMLYSGVGIVDGSRPEAEWNELEAKLETLLCAVEN</sequence>
<accession>A0A1I4SLG8</accession>
<protein>
    <recommendedName>
        <fullName evidence="4">Isochorismate synthase MenF</fullName>
        <ecNumber evidence="4">5.4.4.2</ecNumber>
    </recommendedName>
    <alternativeName>
        <fullName evidence="4">Isochorismate mutase</fullName>
    </alternativeName>
</protein>
<keyword evidence="4" id="KW-0474">Menaquinone biosynthesis</keyword>
<dbReference type="HAMAP" id="MF_01935">
    <property type="entry name" value="MenF"/>
    <property type="match status" value="1"/>
</dbReference>
<dbReference type="PANTHER" id="PTHR42839:SF2">
    <property type="entry name" value="ISOCHORISMATE SYNTHASE ENTC"/>
    <property type="match status" value="1"/>
</dbReference>
<dbReference type="EC" id="5.4.4.2" evidence="4"/>
<evidence type="ECO:0000259" key="5">
    <source>
        <dbReference type="Pfam" id="PF00425"/>
    </source>
</evidence>
<dbReference type="UniPathway" id="UPA00079"/>
<dbReference type="PANTHER" id="PTHR42839">
    <property type="entry name" value="ISOCHORISMATE SYNTHASE ENTC"/>
    <property type="match status" value="1"/>
</dbReference>
<feature type="active site" description="Proton acceptor" evidence="4">
    <location>
        <position position="221"/>
    </location>
</feature>
<evidence type="ECO:0000256" key="3">
    <source>
        <dbReference type="ARBA" id="ARBA00023235"/>
    </source>
</evidence>
<feature type="binding site" evidence="4">
    <location>
        <position position="314"/>
    </location>
    <ligand>
        <name>Mg(2+)</name>
        <dbReference type="ChEBI" id="CHEBI:18420"/>
    </ligand>
</feature>
<dbReference type="NCBIfam" id="TIGR00543">
    <property type="entry name" value="isochor_syn"/>
    <property type="match status" value="1"/>
</dbReference>
<keyword evidence="7" id="KW-1185">Reference proteome</keyword>
<dbReference type="EMBL" id="FOUO01000018">
    <property type="protein sequence ID" value="SFM65272.1"/>
    <property type="molecule type" value="Genomic_DNA"/>
</dbReference>
<dbReference type="GO" id="GO:0009234">
    <property type="term" value="P:menaquinone biosynthetic process"/>
    <property type="evidence" value="ECO:0007669"/>
    <property type="project" value="UniProtKB-UniRule"/>
</dbReference>
<feature type="binding site" evidence="4">
    <location>
        <position position="448"/>
    </location>
    <ligand>
        <name>Mg(2+)</name>
        <dbReference type="ChEBI" id="CHEBI:18420"/>
    </ligand>
</feature>
<feature type="domain" description="Chorismate-utilising enzyme C-terminal" evidence="5">
    <location>
        <begin position="203"/>
        <end position="452"/>
    </location>
</feature>
<dbReference type="InterPro" id="IPR015890">
    <property type="entry name" value="Chorismate_C"/>
</dbReference>
<evidence type="ECO:0000313" key="6">
    <source>
        <dbReference type="EMBL" id="SFM65272.1"/>
    </source>
</evidence>
<dbReference type="GO" id="GO:0008909">
    <property type="term" value="F:isochorismate synthase activity"/>
    <property type="evidence" value="ECO:0007669"/>
    <property type="project" value="UniProtKB-UniRule"/>
</dbReference>
<keyword evidence="4" id="KW-0460">Magnesium</keyword>
<evidence type="ECO:0000256" key="4">
    <source>
        <dbReference type="HAMAP-Rule" id="MF_01935"/>
    </source>
</evidence>
<proteinExistence type="inferred from homology"/>